<feature type="compositionally biased region" description="Basic and acidic residues" evidence="1">
    <location>
        <begin position="47"/>
        <end position="61"/>
    </location>
</feature>
<dbReference type="EMBL" id="AP002482">
    <property type="protein sequence ID" value="BAD86884.1"/>
    <property type="molecule type" value="Genomic_DNA"/>
</dbReference>
<dbReference type="AlphaFoldDB" id="Q5JNS3"/>
<organism evidence="2">
    <name type="scientific">Oryza sativa subsp. japonica</name>
    <name type="common">Rice</name>
    <dbReference type="NCBI Taxonomy" id="39947"/>
    <lineage>
        <taxon>Eukaryota</taxon>
        <taxon>Viridiplantae</taxon>
        <taxon>Streptophyta</taxon>
        <taxon>Embryophyta</taxon>
        <taxon>Tracheophyta</taxon>
        <taxon>Spermatophyta</taxon>
        <taxon>Magnoliopsida</taxon>
        <taxon>Liliopsida</taxon>
        <taxon>Poales</taxon>
        <taxon>Poaceae</taxon>
        <taxon>BOP clade</taxon>
        <taxon>Oryzoideae</taxon>
        <taxon>Oryzeae</taxon>
        <taxon>Oryzinae</taxon>
        <taxon>Oryza</taxon>
        <taxon>Oryza sativa</taxon>
    </lineage>
</organism>
<evidence type="ECO:0000256" key="1">
    <source>
        <dbReference type="SAM" id="MobiDB-lite"/>
    </source>
</evidence>
<sequence>MGRGGRRPLLPPSRAVAPSTSSPHLPLLPHAPPRPPCRRPLSARMRVRTEKRREKEKKKEMWGPHHFLSLTCGPPHIYFIIFF</sequence>
<dbReference type="Proteomes" id="UP000817658">
    <property type="component" value="Chromosome 1"/>
</dbReference>
<protein>
    <submittedName>
        <fullName evidence="2">Uncharacterized protein</fullName>
    </submittedName>
</protein>
<accession>Q5JNS3</accession>
<feature type="region of interest" description="Disordered" evidence="1">
    <location>
        <begin position="1"/>
        <end position="61"/>
    </location>
</feature>
<feature type="compositionally biased region" description="Low complexity" evidence="1">
    <location>
        <begin position="17"/>
        <end position="28"/>
    </location>
</feature>
<reference evidence="2" key="1">
    <citation type="journal article" date="2002" name="Nature">
        <title>The genome sequence and structure of rice chromosome 1.</title>
        <authorList>
            <person name="Sasaki T."/>
            <person name="Matsumoto T."/>
            <person name="Yamamoto K."/>
            <person name="Sakata K."/>
            <person name="Baba T."/>
            <person name="Katayose Y."/>
            <person name="Wu J."/>
            <person name="Niimura Y."/>
            <person name="Cheng Z."/>
            <person name="Nagamura Y."/>
            <person name="Antonio B.A."/>
            <person name="Kanamori H."/>
            <person name="Hosokawa S."/>
            <person name="Masukawa M."/>
            <person name="Arikawa K."/>
            <person name="Chiden Y."/>
            <person name="Hayashi M."/>
            <person name="Okamoto M."/>
            <person name="Ando T."/>
            <person name="Aoki H."/>
            <person name="Arita K."/>
            <person name="Hamada M."/>
            <person name="Harada C."/>
            <person name="Hijishita S."/>
            <person name="Honda M."/>
            <person name="Ichikawa Y."/>
            <person name="Idonuma A."/>
            <person name="Iijima M."/>
            <person name="Ikeda M."/>
            <person name="Ikeno M."/>
            <person name="Itoh S."/>
            <person name="Itoh T."/>
            <person name="Itoh Y."/>
            <person name="Itoh Y."/>
            <person name="Iwabuchi A."/>
            <person name="Kamiya K."/>
            <person name="Karasawa W."/>
            <person name="Katagiri S."/>
            <person name="Kikuta A."/>
            <person name="Kobayashi N."/>
            <person name="Kono I."/>
            <person name="Machita K."/>
            <person name="Maehara T."/>
            <person name="Mizuno H."/>
            <person name="Mizubayashi T."/>
            <person name="Mukai Y."/>
            <person name="Nagasaki H."/>
            <person name="Nakashima M."/>
            <person name="Nakama Y."/>
            <person name="Nakamichi Y."/>
            <person name="Nakamura M."/>
            <person name="Namiki N."/>
            <person name="Negishi M."/>
            <person name="Ohta I."/>
            <person name="Ono N."/>
            <person name="Saji S."/>
            <person name="Sakai K."/>
            <person name="Shibata M."/>
            <person name="Shimokawa T."/>
            <person name="Shomura A."/>
            <person name="Song J."/>
            <person name="Takazaki Y."/>
            <person name="Terasawa K."/>
            <person name="Tsuji K."/>
            <person name="Waki K."/>
            <person name="Yamagata H."/>
            <person name="Yamane H."/>
            <person name="Yoshiki S."/>
            <person name="Yoshihara R."/>
            <person name="Yukawa K."/>
            <person name="Zhong H."/>
            <person name="Iwama H."/>
            <person name="Endo T."/>
            <person name="Ito H."/>
            <person name="Hahn J.H."/>
            <person name="Kim H.I."/>
            <person name="Eun M.Y."/>
            <person name="Yano M."/>
            <person name="Jiang J."/>
            <person name="Gojobori T."/>
        </authorList>
    </citation>
    <scope>NUCLEOTIDE SEQUENCE [LARGE SCALE GENOMIC DNA]</scope>
</reference>
<proteinExistence type="predicted"/>
<gene>
    <name evidence="2" type="primary">P0706B05.36</name>
</gene>
<evidence type="ECO:0000313" key="2">
    <source>
        <dbReference type="EMBL" id="BAD86884.1"/>
    </source>
</evidence>
<name>Q5JNS3_ORYSJ</name>